<gene>
    <name evidence="8" type="ORF">GON03_20540</name>
</gene>
<dbReference type="Gene3D" id="1.10.630.10">
    <property type="entry name" value="Cytochrome P450"/>
    <property type="match status" value="1"/>
</dbReference>
<dbReference type="InterPro" id="IPR002397">
    <property type="entry name" value="Cyt_P450_B"/>
</dbReference>
<evidence type="ECO:0000256" key="2">
    <source>
        <dbReference type="ARBA" id="ARBA00022617"/>
    </source>
</evidence>
<keyword evidence="6 7" id="KW-0503">Monooxygenase</keyword>
<dbReference type="PROSITE" id="PS00086">
    <property type="entry name" value="CYTOCHROME_P450"/>
    <property type="match status" value="1"/>
</dbReference>
<evidence type="ECO:0000256" key="1">
    <source>
        <dbReference type="ARBA" id="ARBA00010617"/>
    </source>
</evidence>
<evidence type="ECO:0000256" key="7">
    <source>
        <dbReference type="RuleBase" id="RU000461"/>
    </source>
</evidence>
<keyword evidence="9" id="KW-1185">Reference proteome</keyword>
<organism evidence="8 9">
    <name type="scientific">Nocardioides agri</name>
    <dbReference type="NCBI Taxonomy" id="2682843"/>
    <lineage>
        <taxon>Bacteria</taxon>
        <taxon>Bacillati</taxon>
        <taxon>Actinomycetota</taxon>
        <taxon>Actinomycetes</taxon>
        <taxon>Propionibacteriales</taxon>
        <taxon>Nocardioidaceae</taxon>
        <taxon>Nocardioides</taxon>
    </lineage>
</organism>
<dbReference type="GO" id="GO:0016705">
    <property type="term" value="F:oxidoreductase activity, acting on paired donors, with incorporation or reduction of molecular oxygen"/>
    <property type="evidence" value="ECO:0007669"/>
    <property type="project" value="InterPro"/>
</dbReference>
<dbReference type="GO" id="GO:0005506">
    <property type="term" value="F:iron ion binding"/>
    <property type="evidence" value="ECO:0007669"/>
    <property type="project" value="InterPro"/>
</dbReference>
<dbReference type="AlphaFoldDB" id="A0A6L6XW14"/>
<keyword evidence="4 7" id="KW-0560">Oxidoreductase</keyword>
<keyword evidence="5 7" id="KW-0408">Iron</keyword>
<dbReference type="GO" id="GO:0004497">
    <property type="term" value="F:monooxygenase activity"/>
    <property type="evidence" value="ECO:0007669"/>
    <property type="project" value="UniProtKB-KW"/>
</dbReference>
<dbReference type="InterPro" id="IPR001128">
    <property type="entry name" value="Cyt_P450"/>
</dbReference>
<dbReference type="InterPro" id="IPR017972">
    <property type="entry name" value="Cyt_P450_CS"/>
</dbReference>
<dbReference type="Proteomes" id="UP000473525">
    <property type="component" value="Unassembled WGS sequence"/>
</dbReference>
<dbReference type="CDD" id="cd20625">
    <property type="entry name" value="CYP164-like"/>
    <property type="match status" value="1"/>
</dbReference>
<evidence type="ECO:0000313" key="8">
    <source>
        <dbReference type="EMBL" id="MVQ51574.1"/>
    </source>
</evidence>
<evidence type="ECO:0000256" key="3">
    <source>
        <dbReference type="ARBA" id="ARBA00022723"/>
    </source>
</evidence>
<dbReference type="InterPro" id="IPR036396">
    <property type="entry name" value="Cyt_P450_sf"/>
</dbReference>
<name>A0A6L6XW14_9ACTN</name>
<keyword evidence="2 7" id="KW-0349">Heme</keyword>
<dbReference type="SUPFAM" id="SSF48264">
    <property type="entry name" value="Cytochrome P450"/>
    <property type="match status" value="1"/>
</dbReference>
<dbReference type="PRINTS" id="PR00359">
    <property type="entry name" value="BP450"/>
</dbReference>
<comment type="similarity">
    <text evidence="1 7">Belongs to the cytochrome P450 family.</text>
</comment>
<evidence type="ECO:0000313" key="9">
    <source>
        <dbReference type="Proteomes" id="UP000473525"/>
    </source>
</evidence>
<dbReference type="PRINTS" id="PR00385">
    <property type="entry name" value="P450"/>
</dbReference>
<dbReference type="GO" id="GO:0020037">
    <property type="term" value="F:heme binding"/>
    <property type="evidence" value="ECO:0007669"/>
    <property type="project" value="InterPro"/>
</dbReference>
<reference evidence="8 9" key="1">
    <citation type="submission" date="2019-12" db="EMBL/GenBank/DDBJ databases">
        <authorList>
            <person name="Huq M.A."/>
        </authorList>
    </citation>
    <scope>NUCLEOTIDE SEQUENCE [LARGE SCALE GENOMIC DNA]</scope>
    <source>
        <strain evidence="8 9">MAH-18</strain>
    </source>
</reference>
<dbReference type="PANTHER" id="PTHR46696">
    <property type="entry name" value="P450, PUTATIVE (EUROFUNG)-RELATED"/>
    <property type="match status" value="1"/>
</dbReference>
<dbReference type="EMBL" id="WSEK01000005">
    <property type="protein sequence ID" value="MVQ51574.1"/>
    <property type="molecule type" value="Genomic_DNA"/>
</dbReference>
<dbReference type="FunFam" id="1.10.630.10:FF:000018">
    <property type="entry name" value="Cytochrome P450 monooxygenase"/>
    <property type="match status" value="1"/>
</dbReference>
<evidence type="ECO:0000256" key="4">
    <source>
        <dbReference type="ARBA" id="ARBA00023002"/>
    </source>
</evidence>
<evidence type="ECO:0000256" key="6">
    <source>
        <dbReference type="ARBA" id="ARBA00023033"/>
    </source>
</evidence>
<proteinExistence type="inferred from homology"/>
<evidence type="ECO:0000256" key="5">
    <source>
        <dbReference type="ARBA" id="ARBA00023004"/>
    </source>
</evidence>
<dbReference type="PANTHER" id="PTHR46696:SF1">
    <property type="entry name" value="CYTOCHROME P450 YJIB-RELATED"/>
    <property type="match status" value="1"/>
</dbReference>
<dbReference type="Pfam" id="PF00067">
    <property type="entry name" value="p450"/>
    <property type="match status" value="1"/>
</dbReference>
<protein>
    <submittedName>
        <fullName evidence="8">Cytochrome P450</fullName>
    </submittedName>
</protein>
<comment type="caution">
    <text evidence="8">The sequence shown here is derived from an EMBL/GenBank/DDBJ whole genome shotgun (WGS) entry which is preliminary data.</text>
</comment>
<sequence length="400" mass="43282">MYAEQGRGAYHAYVRRHPFTRLRFAPGREDPYPIYEQIRSRGPFIETPMGNLATVDHAVCKDVLRSRRWGVQPEGQGPPEDFDLSFLDRNPPDHTRLRRLVAPAFSPRRTGGLRAGVDKTVDALLDDVAASGEFDLVAGLAAPLPIAVISDLLGVPDADTAAFSRYGAAIGSALAGIRSLRHAREVMAANRALEQLFLDLFERRRAEPADDLLTEIVAAEAAGEVASAEMVPLCGLLLIAGFETTVNLVGNAVNALLDHPDQWAALVADPGRAGAAVQETLRFDPPVQRTARVSFDDTEVAGTEITRNRWVNVLLGGANRDPAVFADPDVFDIGRTDGVEHLAFSSGIHHCVGRPLAELEATVALVRLAERFPRLRRAGAVRRRNATLIRGPLVLPVAAG</sequence>
<keyword evidence="3 7" id="KW-0479">Metal-binding</keyword>
<accession>A0A6L6XW14</accession>